<proteinExistence type="predicted"/>
<gene>
    <name evidence="1" type="ORF">ACAOBT_LOCUS22215</name>
</gene>
<dbReference type="Proteomes" id="UP001152888">
    <property type="component" value="Unassembled WGS sequence"/>
</dbReference>
<comment type="caution">
    <text evidence="1">The sequence shown here is derived from an EMBL/GenBank/DDBJ whole genome shotgun (WGS) entry which is preliminary data.</text>
</comment>
<reference evidence="1" key="1">
    <citation type="submission" date="2022-03" db="EMBL/GenBank/DDBJ databases">
        <authorList>
            <person name="Sayadi A."/>
        </authorList>
    </citation>
    <scope>NUCLEOTIDE SEQUENCE</scope>
</reference>
<name>A0A9P0PRX4_ACAOB</name>
<sequence length="21" mass="2218">MTAFISETCSISCPYSDGCCV</sequence>
<dbReference type="EMBL" id="CAKOFQ010007204">
    <property type="protein sequence ID" value="CAH1994611.1"/>
    <property type="molecule type" value="Genomic_DNA"/>
</dbReference>
<dbReference type="AlphaFoldDB" id="A0A9P0PRX4"/>
<organism evidence="1 2">
    <name type="scientific">Acanthoscelides obtectus</name>
    <name type="common">Bean weevil</name>
    <name type="synonym">Bruchus obtectus</name>
    <dbReference type="NCBI Taxonomy" id="200917"/>
    <lineage>
        <taxon>Eukaryota</taxon>
        <taxon>Metazoa</taxon>
        <taxon>Ecdysozoa</taxon>
        <taxon>Arthropoda</taxon>
        <taxon>Hexapoda</taxon>
        <taxon>Insecta</taxon>
        <taxon>Pterygota</taxon>
        <taxon>Neoptera</taxon>
        <taxon>Endopterygota</taxon>
        <taxon>Coleoptera</taxon>
        <taxon>Polyphaga</taxon>
        <taxon>Cucujiformia</taxon>
        <taxon>Chrysomeloidea</taxon>
        <taxon>Chrysomelidae</taxon>
        <taxon>Bruchinae</taxon>
        <taxon>Bruchini</taxon>
        <taxon>Acanthoscelides</taxon>
    </lineage>
</organism>
<protein>
    <submittedName>
        <fullName evidence="1">Uncharacterized protein</fullName>
    </submittedName>
</protein>
<accession>A0A9P0PRX4</accession>
<evidence type="ECO:0000313" key="1">
    <source>
        <dbReference type="EMBL" id="CAH1994611.1"/>
    </source>
</evidence>
<evidence type="ECO:0000313" key="2">
    <source>
        <dbReference type="Proteomes" id="UP001152888"/>
    </source>
</evidence>
<keyword evidence="2" id="KW-1185">Reference proteome</keyword>